<keyword evidence="1" id="KW-1133">Transmembrane helix</keyword>
<evidence type="ECO:0000313" key="3">
    <source>
        <dbReference type="Proteomes" id="UP000076404"/>
    </source>
</evidence>
<organism evidence="2 3">
    <name type="scientific">Gemmatimonas phototrophica</name>
    <dbReference type="NCBI Taxonomy" id="1379270"/>
    <lineage>
        <taxon>Bacteria</taxon>
        <taxon>Pseudomonadati</taxon>
        <taxon>Gemmatimonadota</taxon>
        <taxon>Gemmatimonadia</taxon>
        <taxon>Gemmatimonadales</taxon>
        <taxon>Gemmatimonadaceae</taxon>
        <taxon>Gemmatimonas</taxon>
    </lineage>
</organism>
<keyword evidence="3" id="KW-1185">Reference proteome</keyword>
<dbReference type="Pfam" id="PF14108">
    <property type="entry name" value="ABA4-like"/>
    <property type="match status" value="1"/>
</dbReference>
<name>A0A143BNN6_9BACT</name>
<gene>
    <name evidence="2" type="ORF">GEMMAAP_17675</name>
</gene>
<dbReference type="InterPro" id="IPR025461">
    <property type="entry name" value="ABA4-like"/>
</dbReference>
<accession>A0A143BNN6</accession>
<feature type="transmembrane region" description="Helical" evidence="1">
    <location>
        <begin position="6"/>
        <end position="24"/>
    </location>
</feature>
<reference evidence="2 3" key="1">
    <citation type="journal article" date="2014" name="Proc. Natl. Acad. Sci. U.S.A.">
        <title>Functional type 2 photosynthetic reaction centers found in the rare bacterial phylum Gemmatimonadetes.</title>
        <authorList>
            <person name="Zeng Y."/>
            <person name="Feng F."/>
            <person name="Medova H."/>
            <person name="Dean J."/>
            <person name="Koblizek M."/>
        </authorList>
    </citation>
    <scope>NUCLEOTIDE SEQUENCE [LARGE SCALE GENOMIC DNA]</scope>
    <source>
        <strain evidence="2 3">AP64</strain>
    </source>
</reference>
<dbReference type="STRING" id="1379270.GEMMAAP_17675"/>
<feature type="transmembrane region" description="Helical" evidence="1">
    <location>
        <begin position="107"/>
        <end position="128"/>
    </location>
</feature>
<sequence>MTEAQLFQYANTTALLSWVVLILVPKRAAPVLRIVVPVGMALLYIWALTTAPANPDGGFGSLAQVKALFTQDRAVLAGWVHYLAFDLFVGCWIVLDAPEHRLHHLLVVPCLLLTFMFGPAGLLLYYVLRTSIRLRRAEPAATG</sequence>
<proteinExistence type="predicted"/>
<reference evidence="2 3" key="2">
    <citation type="journal article" date="2016" name="Environ. Microbiol. Rep.">
        <title>Metagenomic evidence for the presence of phototrophic Gemmatimonadetes bacteria in diverse environments.</title>
        <authorList>
            <person name="Zeng Y."/>
            <person name="Baumbach J."/>
            <person name="Barbosa E.G."/>
            <person name="Azevedo V."/>
            <person name="Zhang C."/>
            <person name="Koblizek M."/>
        </authorList>
    </citation>
    <scope>NUCLEOTIDE SEQUENCE [LARGE SCALE GENOMIC DNA]</scope>
    <source>
        <strain evidence="2 3">AP64</strain>
    </source>
</reference>
<dbReference type="OrthoDB" id="345237at2"/>
<evidence type="ECO:0000256" key="1">
    <source>
        <dbReference type="SAM" id="Phobius"/>
    </source>
</evidence>
<evidence type="ECO:0008006" key="4">
    <source>
        <dbReference type="Google" id="ProtNLM"/>
    </source>
</evidence>
<dbReference type="RefSeq" id="WP_026848146.1">
    <property type="nucleotide sequence ID" value="NZ_CP011454.1"/>
</dbReference>
<feature type="transmembrane region" description="Helical" evidence="1">
    <location>
        <begin position="31"/>
        <end position="54"/>
    </location>
</feature>
<keyword evidence="1" id="KW-0472">Membrane</keyword>
<keyword evidence="1" id="KW-0812">Transmembrane</keyword>
<dbReference type="EMBL" id="CP011454">
    <property type="protein sequence ID" value="AMW06120.1"/>
    <property type="molecule type" value="Genomic_DNA"/>
</dbReference>
<dbReference type="KEGG" id="gph:GEMMAAP_17675"/>
<evidence type="ECO:0000313" key="2">
    <source>
        <dbReference type="EMBL" id="AMW06120.1"/>
    </source>
</evidence>
<dbReference type="Proteomes" id="UP000076404">
    <property type="component" value="Chromosome"/>
</dbReference>
<dbReference type="AlphaFoldDB" id="A0A143BNN6"/>
<protein>
    <recommendedName>
        <fullName evidence="4">DUF4281 domain-containing protein</fullName>
    </recommendedName>
</protein>